<dbReference type="Proteomes" id="UP001234297">
    <property type="component" value="Chromosome 12"/>
</dbReference>
<name>A0ACC2K2L5_PERAE</name>
<protein>
    <submittedName>
        <fullName evidence="1">Uncharacterized protein</fullName>
    </submittedName>
</protein>
<keyword evidence="2" id="KW-1185">Reference proteome</keyword>
<evidence type="ECO:0000313" key="2">
    <source>
        <dbReference type="Proteomes" id="UP001234297"/>
    </source>
</evidence>
<dbReference type="EMBL" id="CM056820">
    <property type="protein sequence ID" value="KAJ8615335.1"/>
    <property type="molecule type" value="Genomic_DNA"/>
</dbReference>
<gene>
    <name evidence="1" type="ORF">MRB53_034707</name>
</gene>
<comment type="caution">
    <text evidence="1">The sequence shown here is derived from an EMBL/GenBank/DDBJ whole genome shotgun (WGS) entry which is preliminary data.</text>
</comment>
<reference evidence="1 2" key="1">
    <citation type="journal article" date="2022" name="Hortic Res">
        <title>A haplotype resolved chromosomal level avocado genome allows analysis of novel avocado genes.</title>
        <authorList>
            <person name="Nath O."/>
            <person name="Fletcher S.J."/>
            <person name="Hayward A."/>
            <person name="Shaw L.M."/>
            <person name="Masouleh A.K."/>
            <person name="Furtado A."/>
            <person name="Henry R.J."/>
            <person name="Mitter N."/>
        </authorList>
    </citation>
    <scope>NUCLEOTIDE SEQUENCE [LARGE SCALE GENOMIC DNA]</scope>
    <source>
        <strain evidence="2">cv. Hass</strain>
    </source>
</reference>
<organism evidence="1 2">
    <name type="scientific">Persea americana</name>
    <name type="common">Avocado</name>
    <dbReference type="NCBI Taxonomy" id="3435"/>
    <lineage>
        <taxon>Eukaryota</taxon>
        <taxon>Viridiplantae</taxon>
        <taxon>Streptophyta</taxon>
        <taxon>Embryophyta</taxon>
        <taxon>Tracheophyta</taxon>
        <taxon>Spermatophyta</taxon>
        <taxon>Magnoliopsida</taxon>
        <taxon>Magnoliidae</taxon>
        <taxon>Laurales</taxon>
        <taxon>Lauraceae</taxon>
        <taxon>Persea</taxon>
    </lineage>
</organism>
<evidence type="ECO:0000313" key="1">
    <source>
        <dbReference type="EMBL" id="KAJ8615335.1"/>
    </source>
</evidence>
<proteinExistence type="predicted"/>
<sequence length="1897" mass="211681">MEFRNGAPIVEEEGFQKQGSWIPVTPLKPEHANGMVRVHYIRTGESGSPEITTLNHMGVGDGAGAGDAAVAAQMKVYSRGSSSRRWVGDSSMQEAIAAAQMKVYSRESSSQRSAAGSGNNVPLFHQAPVSTMVQGGSGSTGSFLPIIHAQINNGSSQQQPNSTDLLLQMNHNLVMKLPGWMKGLNSNSADGLPASYCIINSITTGDTTSNGGPGTSQQNRKYLENPSAITIDLNELAEEEAEERKEACPITDGKYESPIIEDVEVNIDKVSSLFGEDMELHTNQVPPSTGDDVHLKKTGEGIPSSTLEPIEPNTNVISTPTEEIKGDAGNDIDLNKRPQRKARKRKHRPKVIREGTAKKTRKKATNQDKVTNQETPFQKKRSIRKRGPKPSATREEPLTREPRRRRSCKQHLNFDLEGLDKDGSPDDAPVFEVQEEDNSPNKASVQMDKQNGSIVCGTSTLSHMWDSECQTAQDVIPSNESRSNVQLMKGIEESRAWDAFELTSHMKKMLEDYLQLPEDPNPPSIKEAMNNNAEASTSINGSGGNDNLMSQRAYSHIEEAEEIEFLTQSDMDNKTNTPKKNIPLAGSIQGRKRKERNTEDVFDFHSINFPKIYKKKRTSGCKRFTLRTTDVTPFTLDGYCKVGNENTRYPIAGEKNQIHQEFVEPQTGAINSKKLIDDVFELPIERRIKKKRKVICRIRKPLNMRIAARQCRKAIVVFRGPQSCVEALNAENNAKMRTKQRSNMRRKSHHPNSMQLLTDNSSSHFQTASIMNFPLQALTNLNRAVEYVTQELARLIVSGENKTEMAGDKIMVPYDGDKIMVPYEGHYTKKRRSRAKVELDAETNRVWKLLMWKEGESSNEIDAEKEKWWEEERRVFQGRAESFIAKMHLVQGDRRFSKWKGSVVDSVIGVFLTQNVSDHLSSSAYMALAARFPLQSQNSSKGPDLEVTSKTAEDEKVCTLDSDESIKWNDESLCQSSGTLHEAEPIEKEIPNLNESFGSSLGGSVAAFAEGKRSDTSESGSEMCNELPGNRMGTSVTVVENANLEDPDYRRGSEDFVSPQVFAVSSQTSIDSTIHTADHIVSSQESNSEDYQTENLVFSFTELLQSQIVGSNKYKDTFANEDRGMLLDETSGGDMVFENTNSSFKGICCLNGSCSSLYVSNAQEMPAISYSGYQLHSSPGSSGTVEQESVEASGDESRCSLPPNNHESTEVDYIYSMEKRMDLGLKPVAGQTNSLQNPRDGDLELEVAAVTRPRNHGEELVQSQNSRTEHTDSHSNLPKHLGETIDVCECSSFVDNPPVERAGIKSNTKEEANGSKNMSKETTDGNSHVKKERQSTEKKKDFDWDSLRKQVCQDGPKKERSSDRMDSLDWEAVRCAEVHEVSNTIRERGMNNRLAERIKDFLNRLVRDHGSIDLEWLRDVPPDKAKDYLLSIWGLGLKSVECVRLLTLHHLAFPVDTNVGRICVRLGWVPLQPLPESLQLHLLELYPVLESIQKYLWPRLCTLDQKTLYELHYQMITFGKVFCTKSKPNCNACPLRAECRHFASAFASARLALPCPEEKAIVSSAVPVIPKVPSTPEVHHGLVIDPLPLPPSEEHPHSEEGSTNRICQPIVEEPPEDPCPDALKNVIQASDNDIEDAFWQEDPDEIPTIKLNIEEFTINVHNYMQQNNLELQDTSKALVALTPEAASIPMPRLKNVSRLRTEHQVYELPDSHPLLAGLDRREPDDPCSYLLAIWTPGETAMSTQPPEICCNSQESGNLCNRETCFSCNSTREAQAQTVRGTLLIPCRTAMRGSFPLNGTYFQVNEVFADHDSSLAPINVPRSLIWNLPRRTVYFGTSIPSIFKGLTTEGIQQCFWRGYVCVRGFDQKTRAPRPLIARLHFPASKLVKTRKAAPTNVT</sequence>
<accession>A0ACC2K2L5</accession>